<keyword evidence="12" id="KW-1185">Reference proteome</keyword>
<dbReference type="GO" id="GO:0046872">
    <property type="term" value="F:metal ion binding"/>
    <property type="evidence" value="ECO:0007669"/>
    <property type="project" value="UniProtKB-KW"/>
</dbReference>
<dbReference type="Proteomes" id="UP000192448">
    <property type="component" value="Unassembled WGS sequence"/>
</dbReference>
<dbReference type="Pfam" id="PF07282">
    <property type="entry name" value="Cas12f1-like_TNB"/>
    <property type="match status" value="1"/>
</dbReference>
<keyword evidence="4" id="KW-0862">Zinc</keyword>
<sequence length="486" mass="52922">MARFEVPEGWTAQGYRFALDPTPTQLRELASHAGAARFAHNHMLALVKAVMDQRAAERTYGVPEAELTPVVGWSLPALRKVWNQRKAWCAPWWGENSKEAYNTGLDGLARGLDAWSKSRTGERKGRVVGFPRFKSARAPRSVRFTTGAIRIEADRRHVTLPRLGAVRTHESTRKLARRIEAASARILSATVRQDSAGRWYCALQVIVEAKTRPAHARRSSHPVVGVDVGVKADSLLVVATPDGMEVDRTAAPKSLSAAQARLRALQRRAARQHGRYDPIAKVKQSPSKRWRRTQDRIGRTHAHVAAVRRDVLHKATTVLAQQHDVVVVETLNAAGMRAKGGARKRGLNRALADAALAEVRRMLGYKTRWSGSQLVEADRFYPSSKLCTACGRRKSNLTLADRIFACDGCGMRIDRDLGAAINLARLGVPTPVGEQSPAGSGPVAGRGATHETDPAPAGDAAGDETSTPHHQTVDQTRTASPQGEAA</sequence>
<keyword evidence="5" id="KW-0238">DNA-binding</keyword>
<dbReference type="NCBIfam" id="NF038280">
    <property type="entry name" value="IS607_TnpB"/>
    <property type="match status" value="1"/>
</dbReference>
<feature type="domain" description="Probable transposase IS891/IS1136/IS1341" evidence="8">
    <location>
        <begin position="215"/>
        <end position="337"/>
    </location>
</feature>
<evidence type="ECO:0000256" key="6">
    <source>
        <dbReference type="ARBA" id="ARBA00023172"/>
    </source>
</evidence>
<feature type="domain" description="Transposase putative helix-turn-helix" evidence="10">
    <location>
        <begin position="13"/>
        <end position="48"/>
    </location>
</feature>
<evidence type="ECO:0000313" key="12">
    <source>
        <dbReference type="Proteomes" id="UP000192448"/>
    </source>
</evidence>
<evidence type="ECO:0000259" key="8">
    <source>
        <dbReference type="Pfam" id="PF01385"/>
    </source>
</evidence>
<keyword evidence="6" id="KW-0233">DNA recombination</keyword>
<feature type="domain" description="Cas12f1-like TNB" evidence="9">
    <location>
        <begin position="358"/>
        <end position="423"/>
    </location>
</feature>
<keyword evidence="2" id="KW-0815">Transposition</keyword>
<feature type="region of interest" description="Disordered" evidence="7">
    <location>
        <begin position="429"/>
        <end position="486"/>
    </location>
</feature>
<evidence type="ECO:0000256" key="5">
    <source>
        <dbReference type="ARBA" id="ARBA00023125"/>
    </source>
</evidence>
<dbReference type="GO" id="GO:0003677">
    <property type="term" value="F:DNA binding"/>
    <property type="evidence" value="ECO:0007669"/>
    <property type="project" value="UniProtKB-KW"/>
</dbReference>
<evidence type="ECO:0000313" key="11">
    <source>
        <dbReference type="EMBL" id="ORA38565.1"/>
    </source>
</evidence>
<dbReference type="GO" id="GO:0032196">
    <property type="term" value="P:transposition"/>
    <property type="evidence" value="ECO:0007669"/>
    <property type="project" value="UniProtKB-KW"/>
</dbReference>
<name>A0A1X0B8P8_9MYCO</name>
<evidence type="ECO:0000256" key="1">
    <source>
        <dbReference type="ARBA" id="ARBA00008761"/>
    </source>
</evidence>
<accession>A0A1X0B8P8</accession>
<proteinExistence type="inferred from homology"/>
<dbReference type="OrthoDB" id="6230307at2"/>
<dbReference type="InterPro" id="IPR010095">
    <property type="entry name" value="Cas12f1-like_TNB"/>
</dbReference>
<dbReference type="InterPro" id="IPR053470">
    <property type="entry name" value="RNA-guided_DNA_endonuclease"/>
</dbReference>
<reference evidence="11 12" key="1">
    <citation type="submission" date="2017-02" db="EMBL/GenBank/DDBJ databases">
        <title>The new phylogeny of genus Mycobacterium.</title>
        <authorList>
            <person name="Tortoli E."/>
            <person name="Trovato A."/>
            <person name="Cirillo D.M."/>
        </authorList>
    </citation>
    <scope>NUCLEOTIDE SEQUENCE [LARGE SCALE GENOMIC DNA]</scope>
    <source>
        <strain evidence="11 12">RW6</strain>
    </source>
</reference>
<dbReference type="GO" id="GO:0006310">
    <property type="term" value="P:DNA recombination"/>
    <property type="evidence" value="ECO:0007669"/>
    <property type="project" value="UniProtKB-KW"/>
</dbReference>
<dbReference type="Pfam" id="PF12323">
    <property type="entry name" value="HTH_OrfB_IS605"/>
    <property type="match status" value="1"/>
</dbReference>
<dbReference type="EMBL" id="MVHF01000003">
    <property type="protein sequence ID" value="ORA38565.1"/>
    <property type="molecule type" value="Genomic_DNA"/>
</dbReference>
<keyword evidence="3" id="KW-0479">Metal-binding</keyword>
<evidence type="ECO:0000256" key="3">
    <source>
        <dbReference type="ARBA" id="ARBA00022723"/>
    </source>
</evidence>
<dbReference type="STRING" id="1927124.BST13_03995"/>
<dbReference type="Pfam" id="PF01385">
    <property type="entry name" value="OrfB_IS605"/>
    <property type="match status" value="1"/>
</dbReference>
<feature type="compositionally biased region" description="Polar residues" evidence="7">
    <location>
        <begin position="464"/>
        <end position="486"/>
    </location>
</feature>
<dbReference type="InterPro" id="IPR001959">
    <property type="entry name" value="Transposase"/>
</dbReference>
<gene>
    <name evidence="11" type="ORF">BST13_03995</name>
</gene>
<organism evidence="11 12">
    <name type="scientific">Mycobacterium aquaticum</name>
    <dbReference type="NCBI Taxonomy" id="1927124"/>
    <lineage>
        <taxon>Bacteria</taxon>
        <taxon>Bacillati</taxon>
        <taxon>Actinomycetota</taxon>
        <taxon>Actinomycetes</taxon>
        <taxon>Mycobacteriales</taxon>
        <taxon>Mycobacteriaceae</taxon>
        <taxon>Mycobacterium</taxon>
    </lineage>
</organism>
<dbReference type="RefSeq" id="WP_083160879.1">
    <property type="nucleotide sequence ID" value="NZ_MVHF01000003.1"/>
</dbReference>
<comment type="similarity">
    <text evidence="1">In the C-terminal section; belongs to the transposase 35 family.</text>
</comment>
<dbReference type="NCBIfam" id="NF040570">
    <property type="entry name" value="guided_TnpB"/>
    <property type="match status" value="1"/>
</dbReference>
<evidence type="ECO:0000256" key="7">
    <source>
        <dbReference type="SAM" id="MobiDB-lite"/>
    </source>
</evidence>
<protein>
    <submittedName>
        <fullName evidence="11">Transposase</fullName>
    </submittedName>
</protein>
<dbReference type="InterPro" id="IPR021027">
    <property type="entry name" value="Transposase_put_HTH"/>
</dbReference>
<dbReference type="AlphaFoldDB" id="A0A1X0B8P8"/>
<evidence type="ECO:0000259" key="9">
    <source>
        <dbReference type="Pfam" id="PF07282"/>
    </source>
</evidence>
<comment type="caution">
    <text evidence="11">The sequence shown here is derived from an EMBL/GenBank/DDBJ whole genome shotgun (WGS) entry which is preliminary data.</text>
</comment>
<evidence type="ECO:0000259" key="10">
    <source>
        <dbReference type="Pfam" id="PF12323"/>
    </source>
</evidence>
<evidence type="ECO:0000256" key="2">
    <source>
        <dbReference type="ARBA" id="ARBA00022578"/>
    </source>
</evidence>
<evidence type="ECO:0000256" key="4">
    <source>
        <dbReference type="ARBA" id="ARBA00022833"/>
    </source>
</evidence>